<evidence type="ECO:0000313" key="2">
    <source>
        <dbReference type="EMBL" id="KAG6660941.1"/>
    </source>
</evidence>
<comment type="caution">
    <text evidence="2">The sequence shown here is derived from an EMBL/GenBank/DDBJ whole genome shotgun (WGS) entry which is preliminary data.</text>
</comment>
<feature type="non-terminal residue" evidence="2">
    <location>
        <position position="1"/>
    </location>
</feature>
<dbReference type="PANTHER" id="PTHR33305">
    <property type="entry name" value="ETHYLENE INSENSITIVE 3-LIKE 2 PROTEIN"/>
    <property type="match status" value="1"/>
</dbReference>
<dbReference type="Proteomes" id="UP000811609">
    <property type="component" value="Chromosome 3"/>
</dbReference>
<feature type="domain" description="Ethylene insensitive 3-like DNA-binding" evidence="1">
    <location>
        <begin position="74"/>
        <end position="234"/>
    </location>
</feature>
<protein>
    <recommendedName>
        <fullName evidence="1">Ethylene insensitive 3-like DNA-binding domain-containing protein</fullName>
    </recommendedName>
</protein>
<evidence type="ECO:0000313" key="3">
    <source>
        <dbReference type="Proteomes" id="UP000811609"/>
    </source>
</evidence>
<organism evidence="2 3">
    <name type="scientific">Carya illinoinensis</name>
    <name type="common">Pecan</name>
    <dbReference type="NCBI Taxonomy" id="32201"/>
    <lineage>
        <taxon>Eukaryota</taxon>
        <taxon>Viridiplantae</taxon>
        <taxon>Streptophyta</taxon>
        <taxon>Embryophyta</taxon>
        <taxon>Tracheophyta</taxon>
        <taxon>Spermatophyta</taxon>
        <taxon>Magnoliopsida</taxon>
        <taxon>eudicotyledons</taxon>
        <taxon>Gunneridae</taxon>
        <taxon>Pentapetalae</taxon>
        <taxon>rosids</taxon>
        <taxon>fabids</taxon>
        <taxon>Fagales</taxon>
        <taxon>Juglandaceae</taxon>
        <taxon>Carya</taxon>
    </lineage>
</organism>
<keyword evidence="3" id="KW-1185">Reference proteome</keyword>
<dbReference type="Pfam" id="PF04873">
    <property type="entry name" value="EIN3_DNA-bd"/>
    <property type="match status" value="1"/>
</dbReference>
<dbReference type="GO" id="GO:0003677">
    <property type="term" value="F:DNA binding"/>
    <property type="evidence" value="ECO:0007669"/>
    <property type="project" value="TreeGrafter"/>
</dbReference>
<dbReference type="InterPro" id="IPR006957">
    <property type="entry name" value="EIN3"/>
</dbReference>
<gene>
    <name evidence="2" type="ORF">CIPAW_03G140100</name>
</gene>
<dbReference type="GO" id="GO:0005634">
    <property type="term" value="C:nucleus"/>
    <property type="evidence" value="ECO:0007669"/>
    <property type="project" value="InterPro"/>
</dbReference>
<dbReference type="AlphaFoldDB" id="A0A8T1R477"/>
<name>A0A8T1R477_CARIL</name>
<proteinExistence type="predicted"/>
<dbReference type="GO" id="GO:0003700">
    <property type="term" value="F:DNA-binding transcription factor activity"/>
    <property type="evidence" value="ECO:0007669"/>
    <property type="project" value="InterPro"/>
</dbReference>
<reference evidence="2" key="1">
    <citation type="submission" date="2020-12" db="EMBL/GenBank/DDBJ databases">
        <title>WGS assembly of Carya illinoinensis cv. Pawnee.</title>
        <authorList>
            <person name="Platts A."/>
            <person name="Shu S."/>
            <person name="Wright S."/>
            <person name="Barry K."/>
            <person name="Edger P."/>
            <person name="Pires J.C."/>
            <person name="Schmutz J."/>
        </authorList>
    </citation>
    <scope>NUCLEOTIDE SEQUENCE</scope>
    <source>
        <tissue evidence="2">Leaf</tissue>
    </source>
</reference>
<dbReference type="PANTHER" id="PTHR33305:SF29">
    <property type="entry name" value="ETHYLENE INSENSITIVE 3-LIKE 5 PROTEIN"/>
    <property type="match status" value="1"/>
</dbReference>
<dbReference type="EMBL" id="CM031811">
    <property type="protein sequence ID" value="KAG6660941.1"/>
    <property type="molecule type" value="Genomic_DNA"/>
</dbReference>
<dbReference type="InterPro" id="IPR047091">
    <property type="entry name" value="EIN3-like_DNA-bd"/>
</dbReference>
<sequence length="443" mass="50767">LKKRVWKDWIRLQKLKEKHDKEEPKSTAKQDQAYSQKKMLRAQDAILKSLVMIMEVCKARGFVYGIVPEKGKPFNQNAPLAIAEFLLVLAQVAHESNPSSFLHLLLDLQDTTLGSLLSALIQHCVPPQRRFPIEKGLPPPWWPTMKEIWWGEQQISQREYIEGVKISKENGPPPYRKPHDLKKAWKVSVLASVIKNMSPNMENMRRLVRQSKCVQDKMTAKETATWSQVVNQEEALLQLKDDENRTEEEVDRSSHILHKGKHFYVNDSSYLHTSEKRKRMPDPHHFSVKALYALQNSARSQSEISLGSVDKNSSTDHESQYVYRTMSEGDYNQENNDEHSRFARAIPLNDHPSNDDTHLISLAEWMNMELAHSNKSSTASEVEVGEVSVSTIQGDYASYWGGGIEDIALDGAFEIQRGNEDLNPNPSEEISYVLGDFLTERRF</sequence>
<evidence type="ECO:0000259" key="1">
    <source>
        <dbReference type="Pfam" id="PF04873"/>
    </source>
</evidence>
<accession>A0A8T1R477</accession>